<evidence type="ECO:0000256" key="7">
    <source>
        <dbReference type="SAM" id="Phobius"/>
    </source>
</evidence>
<keyword evidence="9" id="KW-1185">Reference proteome</keyword>
<evidence type="ECO:0000256" key="2">
    <source>
        <dbReference type="ARBA" id="ARBA00022692"/>
    </source>
</evidence>
<keyword evidence="4 7" id="KW-0472">Membrane</keyword>
<keyword evidence="3 7" id="KW-1133">Transmembrane helix</keyword>
<feature type="region of interest" description="Disordered" evidence="6">
    <location>
        <begin position="325"/>
        <end position="423"/>
    </location>
</feature>
<reference evidence="8" key="1">
    <citation type="journal article" date="2023" name="Mol. Phylogenet. Evol.">
        <title>Genome-scale phylogeny and comparative genomics of the fungal order Sordariales.</title>
        <authorList>
            <person name="Hensen N."/>
            <person name="Bonometti L."/>
            <person name="Westerberg I."/>
            <person name="Brannstrom I.O."/>
            <person name="Guillou S."/>
            <person name="Cros-Aarteil S."/>
            <person name="Calhoun S."/>
            <person name="Haridas S."/>
            <person name="Kuo A."/>
            <person name="Mondo S."/>
            <person name="Pangilinan J."/>
            <person name="Riley R."/>
            <person name="LaButti K."/>
            <person name="Andreopoulos B."/>
            <person name="Lipzen A."/>
            <person name="Chen C."/>
            <person name="Yan M."/>
            <person name="Daum C."/>
            <person name="Ng V."/>
            <person name="Clum A."/>
            <person name="Steindorff A."/>
            <person name="Ohm R.A."/>
            <person name="Martin F."/>
            <person name="Silar P."/>
            <person name="Natvig D.O."/>
            <person name="Lalanne C."/>
            <person name="Gautier V."/>
            <person name="Ament-Velasquez S.L."/>
            <person name="Kruys A."/>
            <person name="Hutchinson M.I."/>
            <person name="Powell A.J."/>
            <person name="Barry K."/>
            <person name="Miller A.N."/>
            <person name="Grigoriev I.V."/>
            <person name="Debuchy R."/>
            <person name="Gladieux P."/>
            <person name="Hiltunen Thoren M."/>
            <person name="Johannesson H."/>
        </authorList>
    </citation>
    <scope>NUCLEOTIDE SEQUENCE</scope>
    <source>
        <strain evidence="8">CBS 232.78</strain>
    </source>
</reference>
<dbReference type="GO" id="GO:0016020">
    <property type="term" value="C:membrane"/>
    <property type="evidence" value="ECO:0007669"/>
    <property type="project" value="UniProtKB-SubCell"/>
</dbReference>
<dbReference type="AlphaFoldDB" id="A0AAE0NXY2"/>
<reference evidence="8" key="2">
    <citation type="submission" date="2023-06" db="EMBL/GenBank/DDBJ databases">
        <authorList>
            <consortium name="Lawrence Berkeley National Laboratory"/>
            <person name="Haridas S."/>
            <person name="Hensen N."/>
            <person name="Bonometti L."/>
            <person name="Westerberg I."/>
            <person name="Brannstrom I.O."/>
            <person name="Guillou S."/>
            <person name="Cros-Aarteil S."/>
            <person name="Calhoun S."/>
            <person name="Kuo A."/>
            <person name="Mondo S."/>
            <person name="Pangilinan J."/>
            <person name="Riley R."/>
            <person name="LaButti K."/>
            <person name="Andreopoulos B."/>
            <person name="Lipzen A."/>
            <person name="Chen C."/>
            <person name="Yanf M."/>
            <person name="Daum C."/>
            <person name="Ng V."/>
            <person name="Clum A."/>
            <person name="Steindorff A."/>
            <person name="Ohm R."/>
            <person name="Martin F."/>
            <person name="Silar P."/>
            <person name="Natvig D."/>
            <person name="Lalanne C."/>
            <person name="Gautier V."/>
            <person name="Ament-velasquez S.L."/>
            <person name="Kruys A."/>
            <person name="Hutchinson M.I."/>
            <person name="Powell A.J."/>
            <person name="Barry K."/>
            <person name="Miller A.N."/>
            <person name="Grigoriev I.V."/>
            <person name="Debuchy R."/>
            <person name="Gladieux P."/>
            <person name="Thoren M.H."/>
            <person name="Johannesson H."/>
        </authorList>
    </citation>
    <scope>NUCLEOTIDE SEQUENCE</scope>
    <source>
        <strain evidence="8">CBS 232.78</strain>
    </source>
</reference>
<feature type="compositionally biased region" description="Low complexity" evidence="6">
    <location>
        <begin position="413"/>
        <end position="423"/>
    </location>
</feature>
<comment type="subcellular location">
    <subcellularLocation>
        <location evidence="1">Membrane</location>
        <topology evidence="1">Single-pass membrane protein</topology>
    </subcellularLocation>
</comment>
<evidence type="ECO:0000256" key="4">
    <source>
        <dbReference type="ARBA" id="ARBA00023136"/>
    </source>
</evidence>
<evidence type="ECO:0000256" key="1">
    <source>
        <dbReference type="ARBA" id="ARBA00004167"/>
    </source>
</evidence>
<gene>
    <name evidence="8" type="ORF">B0H63DRAFT_519020</name>
</gene>
<evidence type="ECO:0000256" key="6">
    <source>
        <dbReference type="SAM" id="MobiDB-lite"/>
    </source>
</evidence>
<feature type="compositionally biased region" description="Polar residues" evidence="6">
    <location>
        <begin position="367"/>
        <end position="387"/>
    </location>
</feature>
<dbReference type="GO" id="GO:0071944">
    <property type="term" value="C:cell periphery"/>
    <property type="evidence" value="ECO:0007669"/>
    <property type="project" value="UniProtKB-ARBA"/>
</dbReference>
<name>A0AAE0NXY2_9PEZI</name>
<proteinExistence type="predicted"/>
<dbReference type="EMBL" id="JAULSW010000002">
    <property type="protein sequence ID" value="KAK3389787.1"/>
    <property type="molecule type" value="Genomic_DNA"/>
</dbReference>
<accession>A0AAE0NXY2</accession>
<evidence type="ECO:0000313" key="9">
    <source>
        <dbReference type="Proteomes" id="UP001285441"/>
    </source>
</evidence>
<evidence type="ECO:0000256" key="3">
    <source>
        <dbReference type="ARBA" id="ARBA00022989"/>
    </source>
</evidence>
<feature type="coiled-coil region" evidence="5">
    <location>
        <begin position="427"/>
        <end position="460"/>
    </location>
</feature>
<comment type="caution">
    <text evidence="8">The sequence shown here is derived from an EMBL/GenBank/DDBJ whole genome shotgun (WGS) entry which is preliminary data.</text>
</comment>
<organism evidence="8 9">
    <name type="scientific">Podospora didyma</name>
    <dbReference type="NCBI Taxonomy" id="330526"/>
    <lineage>
        <taxon>Eukaryota</taxon>
        <taxon>Fungi</taxon>
        <taxon>Dikarya</taxon>
        <taxon>Ascomycota</taxon>
        <taxon>Pezizomycotina</taxon>
        <taxon>Sordariomycetes</taxon>
        <taxon>Sordariomycetidae</taxon>
        <taxon>Sordariales</taxon>
        <taxon>Podosporaceae</taxon>
        <taxon>Podospora</taxon>
    </lineage>
</organism>
<dbReference type="PANTHER" id="PTHR15549">
    <property type="entry name" value="PAIRED IMMUNOGLOBULIN-LIKE TYPE 2 RECEPTOR"/>
    <property type="match status" value="1"/>
</dbReference>
<dbReference type="PANTHER" id="PTHR15549:SF30">
    <property type="entry name" value="MID2 DOMAIN-CONTAINING PROTEIN"/>
    <property type="match status" value="1"/>
</dbReference>
<evidence type="ECO:0000313" key="8">
    <source>
        <dbReference type="EMBL" id="KAK3389787.1"/>
    </source>
</evidence>
<keyword evidence="2 7" id="KW-0812">Transmembrane</keyword>
<keyword evidence="5" id="KW-0175">Coiled coil</keyword>
<evidence type="ECO:0000256" key="5">
    <source>
        <dbReference type="SAM" id="Coils"/>
    </source>
</evidence>
<dbReference type="Proteomes" id="UP001285441">
    <property type="component" value="Unassembled WGS sequence"/>
</dbReference>
<protein>
    <submittedName>
        <fullName evidence="8">Uncharacterized protein</fullName>
    </submittedName>
</protein>
<dbReference type="InterPro" id="IPR051694">
    <property type="entry name" value="Immunoregulatory_rcpt-like"/>
</dbReference>
<feature type="compositionally biased region" description="Low complexity" evidence="6">
    <location>
        <begin position="353"/>
        <end position="366"/>
    </location>
</feature>
<feature type="transmembrane region" description="Helical" evidence="7">
    <location>
        <begin position="243"/>
        <end position="262"/>
    </location>
</feature>
<sequence length="480" mass="51019">MSSATELSSTGPLGALTTPFAGEFFCSNYFQVTSYDGEPSEAATSLHRGDIYDQLYPPYPTNPCYPSGFPDKVFTTYFDSYWFYSPGVCPSGWTSADSSRSDRSYKGLTTKAGEYAVLCCPSINCISELGRGPEPTPTSVRIVVWPGWAPFWDSTTTLSRAMDYTTAGPLPYTADNTTSWVRIVATAVQVRYHASDSFIANGTLVSQVATSVSATTATAAGPTNSQSTLPSDSSGGISPGAKAGIGLSVTLAVLAIIAFVLFRWRQARRQRQEDLPAQVDGEANMASAQMPEKGAIQADTMANSHYPGLGGLESTPVVMPGAHELDIIPTPPHYELPNHPAGGASGTHTPKGPSSSSQPFIPSPLSTPMTTLGTYQEHNPSNPSSGIHSPRIGTGDMSPRFVNSPPLGNLSGSRSIASASEPESASINNLLSEYKRVKTQKERLEELGELERREAELEQAIRLQLAGGSSDQASEGRARN</sequence>